<evidence type="ECO:0000259" key="2">
    <source>
        <dbReference type="Pfam" id="PF07553"/>
    </source>
</evidence>
<evidence type="ECO:0000313" key="4">
    <source>
        <dbReference type="Proteomes" id="UP000249008"/>
    </source>
</evidence>
<dbReference type="EMBL" id="LS483487">
    <property type="protein sequence ID" value="SQJ05657.1"/>
    <property type="molecule type" value="Genomic_DNA"/>
</dbReference>
<sequence>MKKKILIGIAAVIIVLGAPSTMFGEDATPAEYVAALGKATLYANQMHMSKKALHEQLISEFGEQFTEEAADYAVEKVKANWKENALSKAKMYQKEMNMSRKAVYDQLISEYGENFTKEEADYALEHLPK</sequence>
<dbReference type="InterPro" id="IPR011434">
    <property type="entry name" value="Ltp-like_HTH"/>
</dbReference>
<dbReference type="Gene3D" id="1.10.10.10">
    <property type="entry name" value="Winged helix-like DNA-binding domain superfamily/Winged helix DNA-binding domain"/>
    <property type="match status" value="2"/>
</dbReference>
<dbReference type="KEGG" id="ful:C4N20_00335"/>
<dbReference type="InterPro" id="IPR036388">
    <property type="entry name" value="WH-like_DNA-bd_sf"/>
</dbReference>
<dbReference type="GeneID" id="78453237"/>
<dbReference type="Proteomes" id="UP000249008">
    <property type="component" value="Chromosome 1"/>
</dbReference>
<feature type="chain" id="PRO_5043937361" evidence="1">
    <location>
        <begin position="25"/>
        <end position="129"/>
    </location>
</feature>
<keyword evidence="3" id="KW-0449">Lipoprotein</keyword>
<proteinExistence type="predicted"/>
<dbReference type="AlphaFoldDB" id="A0AAX2JDF1"/>
<keyword evidence="1" id="KW-0732">Signal</keyword>
<evidence type="ECO:0000313" key="3">
    <source>
        <dbReference type="EMBL" id="SQJ05657.1"/>
    </source>
</evidence>
<feature type="domain" description="Putative host cell surface-exposed lipoprotein Ltp-like HTH region" evidence="2">
    <location>
        <begin position="31"/>
        <end position="76"/>
    </location>
</feature>
<gene>
    <name evidence="3" type="ORF">NCTC12112_01936</name>
</gene>
<name>A0AAX2JDF1_9FUSO</name>
<accession>A0AAX2JDF1</accession>
<feature type="domain" description="Putative host cell surface-exposed lipoprotein Ltp-like HTH region" evidence="2">
    <location>
        <begin position="80"/>
        <end position="127"/>
    </location>
</feature>
<evidence type="ECO:0000256" key="1">
    <source>
        <dbReference type="SAM" id="SignalP"/>
    </source>
</evidence>
<feature type="signal peptide" evidence="1">
    <location>
        <begin position="1"/>
        <end position="24"/>
    </location>
</feature>
<dbReference type="RefSeq" id="WP_005982081.1">
    <property type="nucleotide sequence ID" value="NZ_CABKNW010000005.1"/>
</dbReference>
<dbReference type="Pfam" id="PF07553">
    <property type="entry name" value="Lipoprotein_Ltp"/>
    <property type="match status" value="2"/>
</dbReference>
<reference evidence="3 4" key="1">
    <citation type="submission" date="2018-06" db="EMBL/GenBank/DDBJ databases">
        <authorList>
            <consortium name="Pathogen Informatics"/>
            <person name="Doyle S."/>
        </authorList>
    </citation>
    <scope>NUCLEOTIDE SEQUENCE [LARGE SCALE GENOMIC DNA]</scope>
    <source>
        <strain evidence="3 4">NCTC12112</strain>
    </source>
</reference>
<organism evidence="3 4">
    <name type="scientific">Fusobacterium ulcerans</name>
    <dbReference type="NCBI Taxonomy" id="861"/>
    <lineage>
        <taxon>Bacteria</taxon>
        <taxon>Fusobacteriati</taxon>
        <taxon>Fusobacteriota</taxon>
        <taxon>Fusobacteriia</taxon>
        <taxon>Fusobacteriales</taxon>
        <taxon>Fusobacteriaceae</taxon>
        <taxon>Fusobacterium</taxon>
    </lineage>
</organism>
<protein>
    <submittedName>
        <fullName evidence="3">Host cell surface-exposed lipoprotein</fullName>
    </submittedName>
</protein>